<protein>
    <submittedName>
        <fullName evidence="8">MFS transporter</fullName>
    </submittedName>
</protein>
<keyword evidence="9" id="KW-1185">Reference proteome</keyword>
<feature type="transmembrane region" description="Helical" evidence="6">
    <location>
        <begin position="356"/>
        <end position="375"/>
    </location>
</feature>
<feature type="transmembrane region" description="Helical" evidence="6">
    <location>
        <begin position="381"/>
        <end position="400"/>
    </location>
</feature>
<feature type="transmembrane region" description="Helical" evidence="6">
    <location>
        <begin position="193"/>
        <end position="213"/>
    </location>
</feature>
<evidence type="ECO:0000256" key="6">
    <source>
        <dbReference type="SAM" id="Phobius"/>
    </source>
</evidence>
<feature type="transmembrane region" description="Helical" evidence="6">
    <location>
        <begin position="291"/>
        <end position="315"/>
    </location>
</feature>
<keyword evidence="3 6" id="KW-0812">Transmembrane</keyword>
<reference evidence="8 9" key="1">
    <citation type="submission" date="2021-02" db="EMBL/GenBank/DDBJ databases">
        <title>Activity-based single-cell genomes from oceanic crustal fluid captures similar information to metagenomic and metatranscriptomic surveys with orders of magnitude less sampling.</title>
        <authorList>
            <person name="D'Angelo T.S."/>
            <person name="Orcutt B.N."/>
        </authorList>
    </citation>
    <scope>NUCLEOTIDE SEQUENCE [LARGE SCALE GENOMIC DNA]</scope>
    <source>
        <strain evidence="8">AH-315-G07</strain>
    </source>
</reference>
<gene>
    <name evidence="8" type="ORF">JYU14_01570</name>
</gene>
<keyword evidence="4 6" id="KW-1133">Transmembrane helix</keyword>
<evidence type="ECO:0000256" key="3">
    <source>
        <dbReference type="ARBA" id="ARBA00022692"/>
    </source>
</evidence>
<evidence type="ECO:0000256" key="2">
    <source>
        <dbReference type="ARBA" id="ARBA00022448"/>
    </source>
</evidence>
<dbReference type="InterPro" id="IPR036259">
    <property type="entry name" value="MFS_trans_sf"/>
</dbReference>
<dbReference type="Pfam" id="PF07690">
    <property type="entry name" value="MFS_1"/>
    <property type="match status" value="1"/>
</dbReference>
<dbReference type="EMBL" id="JAFITR010000021">
    <property type="protein sequence ID" value="MBN4066755.1"/>
    <property type="molecule type" value="Genomic_DNA"/>
</dbReference>
<dbReference type="InterPro" id="IPR020846">
    <property type="entry name" value="MFS_dom"/>
</dbReference>
<feature type="transmembrane region" description="Helical" evidence="6">
    <location>
        <begin position="421"/>
        <end position="441"/>
    </location>
</feature>
<evidence type="ECO:0000256" key="1">
    <source>
        <dbReference type="ARBA" id="ARBA00004141"/>
    </source>
</evidence>
<proteinExistence type="predicted"/>
<sequence length="490" mass="53077">MPLKIACLKQKIAPAFLLPCPVFEVRLNGGQQINQQRISIVGICAGVVVLAMIFSMVNTAIPSIGKSLPSTMLQLQWIINIFGIVTCSTLVTFGRLADIYGRKKIYLFGLSMCLIGLLGASIARSIYWVIAFQGFLGVGNAVILPVSQALLSHEYPANQRSKAIALWALVIGVALSAGPLLGGFLTEELSWRWIYLAPLPVVVFSMITVGLCTKESKNKEDCPELDIKGALLLIVSITAFVLAVLQGGVWAVTIIVVLYLISAATLVLLLFVEKNAKAPIIHEDLFTNRRFVLCSIANGCLVFFIWADFFLFPLFLQSQAGFSPLQAGLLLLCITIPVCVLSPIVGKLYNIVQLKYLIGAGFCLLVCSAAMQHFFYPDSSLIIFVLAALFLGLTWGFSWGPTTTAAISTLDRERAGIASGTFVTIAEIGGALGVTITVSVVRANDNFVYGFHNGAWVLTIVSVVGLASALLLKKTEPIERNLRKRSRHTF</sequence>
<feature type="domain" description="Major facilitator superfamily (MFS) profile" evidence="7">
    <location>
        <begin position="39"/>
        <end position="477"/>
    </location>
</feature>
<feature type="transmembrane region" description="Helical" evidence="6">
    <location>
        <begin position="105"/>
        <end position="123"/>
    </location>
</feature>
<evidence type="ECO:0000256" key="4">
    <source>
        <dbReference type="ARBA" id="ARBA00022989"/>
    </source>
</evidence>
<dbReference type="Gene3D" id="1.20.1720.10">
    <property type="entry name" value="Multidrug resistance protein D"/>
    <property type="match status" value="1"/>
</dbReference>
<feature type="transmembrane region" description="Helical" evidence="6">
    <location>
        <begin position="250"/>
        <end position="271"/>
    </location>
</feature>
<feature type="transmembrane region" description="Helical" evidence="6">
    <location>
        <begin position="327"/>
        <end position="349"/>
    </location>
</feature>
<feature type="transmembrane region" description="Helical" evidence="6">
    <location>
        <begin position="225"/>
        <end position="244"/>
    </location>
</feature>
<dbReference type="PROSITE" id="PS50850">
    <property type="entry name" value="MFS"/>
    <property type="match status" value="1"/>
</dbReference>
<dbReference type="PANTHER" id="PTHR42718:SF9">
    <property type="entry name" value="MAJOR FACILITATOR SUPERFAMILY MULTIDRUG TRANSPORTER MFSC"/>
    <property type="match status" value="1"/>
</dbReference>
<dbReference type="PANTHER" id="PTHR42718">
    <property type="entry name" value="MAJOR FACILITATOR SUPERFAMILY MULTIDRUG TRANSPORTER MFSC"/>
    <property type="match status" value="1"/>
</dbReference>
<dbReference type="SUPFAM" id="SSF103473">
    <property type="entry name" value="MFS general substrate transporter"/>
    <property type="match status" value="1"/>
</dbReference>
<evidence type="ECO:0000313" key="8">
    <source>
        <dbReference type="EMBL" id="MBN4066755.1"/>
    </source>
</evidence>
<dbReference type="InterPro" id="IPR011701">
    <property type="entry name" value="MFS"/>
</dbReference>
<dbReference type="Proteomes" id="UP000722121">
    <property type="component" value="Unassembled WGS sequence"/>
</dbReference>
<keyword evidence="5 6" id="KW-0472">Membrane</keyword>
<dbReference type="CDD" id="cd17321">
    <property type="entry name" value="MFS_MMR_MDR_like"/>
    <property type="match status" value="1"/>
</dbReference>
<evidence type="ECO:0000256" key="5">
    <source>
        <dbReference type="ARBA" id="ARBA00023136"/>
    </source>
</evidence>
<feature type="transmembrane region" description="Helical" evidence="6">
    <location>
        <begin position="129"/>
        <end position="151"/>
    </location>
</feature>
<dbReference type="Gene3D" id="1.20.1250.20">
    <property type="entry name" value="MFS general substrate transporter like domains"/>
    <property type="match status" value="1"/>
</dbReference>
<accession>A0ABS3AR14</accession>
<name>A0ABS3AR14_9BACT</name>
<feature type="transmembrane region" description="Helical" evidence="6">
    <location>
        <begin position="38"/>
        <end position="61"/>
    </location>
</feature>
<keyword evidence="2" id="KW-0813">Transport</keyword>
<comment type="subcellular location">
    <subcellularLocation>
        <location evidence="1">Membrane</location>
        <topology evidence="1">Multi-pass membrane protein</topology>
    </subcellularLocation>
</comment>
<feature type="transmembrane region" description="Helical" evidence="6">
    <location>
        <begin position="163"/>
        <end position="181"/>
    </location>
</feature>
<feature type="transmembrane region" description="Helical" evidence="6">
    <location>
        <begin position="73"/>
        <end position="93"/>
    </location>
</feature>
<organism evidence="8 9">
    <name type="scientific">Simkania negevensis</name>
    <dbReference type="NCBI Taxonomy" id="83561"/>
    <lineage>
        <taxon>Bacteria</taxon>
        <taxon>Pseudomonadati</taxon>
        <taxon>Chlamydiota</taxon>
        <taxon>Chlamydiia</taxon>
        <taxon>Parachlamydiales</taxon>
        <taxon>Simkaniaceae</taxon>
        <taxon>Simkania</taxon>
    </lineage>
</organism>
<evidence type="ECO:0000259" key="7">
    <source>
        <dbReference type="PROSITE" id="PS50850"/>
    </source>
</evidence>
<feature type="transmembrane region" description="Helical" evidence="6">
    <location>
        <begin position="453"/>
        <end position="472"/>
    </location>
</feature>
<evidence type="ECO:0000313" key="9">
    <source>
        <dbReference type="Proteomes" id="UP000722121"/>
    </source>
</evidence>
<comment type="caution">
    <text evidence="8">The sequence shown here is derived from an EMBL/GenBank/DDBJ whole genome shotgun (WGS) entry which is preliminary data.</text>
</comment>